<evidence type="ECO:0000256" key="4">
    <source>
        <dbReference type="ARBA" id="ARBA00048448"/>
    </source>
</evidence>
<evidence type="ECO:0000259" key="7">
    <source>
        <dbReference type="Pfam" id="PF01593"/>
    </source>
</evidence>
<dbReference type="PANTHER" id="PTHR43563:SF1">
    <property type="entry name" value="AMINE OXIDASE [FLAVIN-CONTAINING] B"/>
    <property type="match status" value="1"/>
</dbReference>
<feature type="binding site" evidence="5">
    <location>
        <position position="13"/>
    </location>
    <ligand>
        <name>FAD</name>
        <dbReference type="ChEBI" id="CHEBI:57692"/>
    </ligand>
</feature>
<dbReference type="InterPro" id="IPR036188">
    <property type="entry name" value="FAD/NAD-bd_sf"/>
</dbReference>
<dbReference type="InterPro" id="IPR001613">
    <property type="entry name" value="Flavin_amine_oxidase"/>
</dbReference>
<proteinExistence type="inferred from homology"/>
<dbReference type="AlphaFoldDB" id="A0AAD4KUU5"/>
<evidence type="ECO:0000256" key="1">
    <source>
        <dbReference type="ARBA" id="ARBA00001974"/>
    </source>
</evidence>
<name>A0AAD4KUU5_9EURO</name>
<keyword evidence="9" id="KW-1185">Reference proteome</keyword>
<dbReference type="SUPFAM" id="SSF51905">
    <property type="entry name" value="FAD/NAD(P)-binding domain"/>
    <property type="match status" value="1"/>
</dbReference>
<dbReference type="Gene3D" id="3.50.50.60">
    <property type="entry name" value="FAD/NAD(P)-binding domain"/>
    <property type="match status" value="1"/>
</dbReference>
<feature type="binding site" evidence="5">
    <location>
        <position position="339"/>
    </location>
    <ligand>
        <name>substrate</name>
    </ligand>
</feature>
<sequence>MSYDCIVIGAGYSGLAAAKALKEAGKNILLLEARDRVGGRAYTVRDADDDYFDNGATYLGVQQESMFALSREFKVATFHSPTNGRSLFYYRGKALPYKGVIPAMRIWELIDLGFVIRRFEKLAEEMNLEEPWKTRRAKELDNMTLKEWFDRNCWTKAGNDVMTSVSELIWGQHPSCISLLYGLWYTKAGVSLTVLSTTAKGAQEQLIRGGGQIIANKIADFLGPDILRLQEPVSFVRQADDDTIEITTSQASYHAHRIIFAIPPPLLLKVGFEPPLPVEKTQFLQHCPPGAYVKVFALFSTPFWREAGFLGEVVSPDGFIALTNDVTPEKGSPGKLMGFIVGAKAYQFLRLGEKERKELCLKEWTAVFGERVRHEVRKFHIHSMMEEEWSLGCPLSTPAPGMFTTLGDSWRKPTGRIHWAGTETATKYCGYMEGAVVAGKRAAAEVLEAL</sequence>
<feature type="binding site" evidence="5">
    <location>
        <position position="233"/>
    </location>
    <ligand>
        <name>FAD</name>
        <dbReference type="ChEBI" id="CHEBI:57692"/>
    </ligand>
</feature>
<keyword evidence="6" id="KW-0285">Flavoprotein</keyword>
<dbReference type="EMBL" id="JAJTJA010000004">
    <property type="protein sequence ID" value="KAH8700396.1"/>
    <property type="molecule type" value="Genomic_DNA"/>
</dbReference>
<dbReference type="RefSeq" id="XP_046074102.1">
    <property type="nucleotide sequence ID" value="XM_046219321.1"/>
</dbReference>
<organism evidence="8 9">
    <name type="scientific">Talaromyces proteolyticus</name>
    <dbReference type="NCBI Taxonomy" id="1131652"/>
    <lineage>
        <taxon>Eukaryota</taxon>
        <taxon>Fungi</taxon>
        <taxon>Dikarya</taxon>
        <taxon>Ascomycota</taxon>
        <taxon>Pezizomycotina</taxon>
        <taxon>Eurotiomycetes</taxon>
        <taxon>Eurotiomycetidae</taxon>
        <taxon>Eurotiales</taxon>
        <taxon>Trichocomaceae</taxon>
        <taxon>Talaromyces</taxon>
        <taxon>Talaromyces sect. Bacilispori</taxon>
    </lineage>
</organism>
<dbReference type="Proteomes" id="UP001201262">
    <property type="component" value="Unassembled WGS sequence"/>
</dbReference>
<reference evidence="8" key="1">
    <citation type="submission" date="2021-12" db="EMBL/GenBank/DDBJ databases">
        <title>Convergent genome expansion in fungi linked to evolution of root-endophyte symbiosis.</title>
        <authorList>
            <consortium name="DOE Joint Genome Institute"/>
            <person name="Ke Y.-H."/>
            <person name="Bonito G."/>
            <person name="Liao H.-L."/>
            <person name="Looney B."/>
            <person name="Rojas-Flechas A."/>
            <person name="Nash J."/>
            <person name="Hameed K."/>
            <person name="Schadt C."/>
            <person name="Martin F."/>
            <person name="Crous P.W."/>
            <person name="Miettinen O."/>
            <person name="Magnuson J.K."/>
            <person name="Labbe J."/>
            <person name="Jacobson D."/>
            <person name="Doktycz M.J."/>
            <person name="Veneault-Fourrey C."/>
            <person name="Kuo A."/>
            <person name="Mondo S."/>
            <person name="Calhoun S."/>
            <person name="Riley R."/>
            <person name="Ohm R."/>
            <person name="LaButti K."/>
            <person name="Andreopoulos B."/>
            <person name="Pangilinan J."/>
            <person name="Nolan M."/>
            <person name="Tritt A."/>
            <person name="Clum A."/>
            <person name="Lipzen A."/>
            <person name="Daum C."/>
            <person name="Barry K."/>
            <person name="Grigoriev I.V."/>
            <person name="Vilgalys R."/>
        </authorList>
    </citation>
    <scope>NUCLEOTIDE SEQUENCE</scope>
    <source>
        <strain evidence="8">PMI_201</strain>
    </source>
</reference>
<keyword evidence="6" id="KW-0274">FAD</keyword>
<feature type="binding site" evidence="5">
    <location>
        <position position="423"/>
    </location>
    <ligand>
        <name>FAD</name>
        <dbReference type="ChEBI" id="CHEBI:57692"/>
    </ligand>
</feature>
<evidence type="ECO:0000256" key="6">
    <source>
        <dbReference type="RuleBase" id="RU362067"/>
    </source>
</evidence>
<dbReference type="InterPro" id="IPR002937">
    <property type="entry name" value="Amino_oxidase"/>
</dbReference>
<evidence type="ECO:0000256" key="2">
    <source>
        <dbReference type="ARBA" id="ARBA00005995"/>
    </source>
</evidence>
<accession>A0AAD4KUU5</accession>
<dbReference type="Gene3D" id="1.10.405.10">
    <property type="entry name" value="Guanine Nucleotide Dissociation Inhibitor, domain 1"/>
    <property type="match status" value="1"/>
</dbReference>
<comment type="catalytic activity">
    <reaction evidence="4">
        <text>a secondary aliphatic amine + O2 + H2O = a primary amine + an aldehyde + H2O2</text>
        <dbReference type="Rhea" id="RHEA:26414"/>
        <dbReference type="ChEBI" id="CHEBI:15377"/>
        <dbReference type="ChEBI" id="CHEBI:15379"/>
        <dbReference type="ChEBI" id="CHEBI:16240"/>
        <dbReference type="ChEBI" id="CHEBI:17478"/>
        <dbReference type="ChEBI" id="CHEBI:58855"/>
        <dbReference type="ChEBI" id="CHEBI:65296"/>
        <dbReference type="EC" id="1.4.3.4"/>
    </reaction>
</comment>
<evidence type="ECO:0000313" key="9">
    <source>
        <dbReference type="Proteomes" id="UP001201262"/>
    </source>
</evidence>
<dbReference type="EC" id="1.4.3.-" evidence="6"/>
<keyword evidence="3 6" id="KW-0560">Oxidoreductase</keyword>
<protein>
    <recommendedName>
        <fullName evidence="6">Amine oxidase</fullName>
        <ecNumber evidence="6">1.4.3.-</ecNumber>
    </recommendedName>
</protein>
<comment type="similarity">
    <text evidence="2 6">Belongs to the flavin monoamine oxidase family.</text>
</comment>
<evidence type="ECO:0000256" key="5">
    <source>
        <dbReference type="PIRSR" id="PIRSR601613-1"/>
    </source>
</evidence>
<feature type="domain" description="Amine oxidase" evidence="7">
    <location>
        <begin position="13"/>
        <end position="447"/>
    </location>
</feature>
<dbReference type="PANTHER" id="PTHR43563">
    <property type="entry name" value="AMINE OXIDASE"/>
    <property type="match status" value="1"/>
</dbReference>
<dbReference type="Gene3D" id="3.90.660.10">
    <property type="match status" value="1"/>
</dbReference>
<dbReference type="PRINTS" id="PR00757">
    <property type="entry name" value="AMINEOXDASEF"/>
</dbReference>
<comment type="cofactor">
    <cofactor evidence="1 6">
        <name>FAD</name>
        <dbReference type="ChEBI" id="CHEBI:57692"/>
    </cofactor>
</comment>
<comment type="caution">
    <text evidence="8">The sequence shown here is derived from an EMBL/GenBank/DDBJ whole genome shotgun (WGS) entry which is preliminary data.</text>
</comment>
<dbReference type="GO" id="GO:0097621">
    <property type="term" value="F:monoamine oxidase activity"/>
    <property type="evidence" value="ECO:0007669"/>
    <property type="project" value="UniProtKB-EC"/>
</dbReference>
<dbReference type="SUPFAM" id="SSF54373">
    <property type="entry name" value="FAD-linked reductases, C-terminal domain"/>
    <property type="match status" value="1"/>
</dbReference>
<gene>
    <name evidence="8" type="ORF">BGW36DRAFT_415471</name>
</gene>
<dbReference type="InterPro" id="IPR050703">
    <property type="entry name" value="Flavin_MAO"/>
</dbReference>
<evidence type="ECO:0000256" key="3">
    <source>
        <dbReference type="ARBA" id="ARBA00023002"/>
    </source>
</evidence>
<feature type="binding site" evidence="5">
    <location>
        <begin position="32"/>
        <end position="33"/>
    </location>
    <ligand>
        <name>FAD</name>
        <dbReference type="ChEBI" id="CHEBI:57692"/>
    </ligand>
</feature>
<evidence type="ECO:0000313" key="8">
    <source>
        <dbReference type="EMBL" id="KAH8700396.1"/>
    </source>
</evidence>
<dbReference type="Pfam" id="PF01593">
    <property type="entry name" value="Amino_oxidase"/>
    <property type="match status" value="1"/>
</dbReference>
<dbReference type="GeneID" id="70249608"/>